<accession>A0A4U7APJ3</accession>
<dbReference type="Proteomes" id="UP000308133">
    <property type="component" value="Unassembled WGS sequence"/>
</dbReference>
<keyword evidence="1" id="KW-0732">Signal</keyword>
<feature type="signal peptide" evidence="1">
    <location>
        <begin position="1"/>
        <end position="20"/>
    </location>
</feature>
<sequence length="300" mass="30683">MRTNIELVTAMVAFSTFVHAAPAAVPQEAPPASLAAPALTGVPDTTVKTSANAATATGTTAATAPGNTASAGSSAPGEAKQYDCSFFKSGGQPSAFPDPSKWLSGEQLWQLHLKDTQKVNADAFTDQTAGLAAIKTALIDFPWSLGIPELEGVGSGLFVAKAMQESTIRANPPCTNAGTTNCGILQGPQGSRKFDKSNPEATLKNVVEDAIKGKNDSGGGYSDGFLAALQKAKTLGGSSPAELVAIATRLYNSGLNSLSKRLDLNAATAASTPSYVSDMANILTGWVNDGQHGSYADCKA</sequence>
<comment type="caution">
    <text evidence="2">The sequence shown here is derived from an EMBL/GenBank/DDBJ whole genome shotgun (WGS) entry which is preliminary data.</text>
</comment>
<evidence type="ECO:0000313" key="2">
    <source>
        <dbReference type="EMBL" id="TKX18420.1"/>
    </source>
</evidence>
<dbReference type="EMBL" id="PTQR01000128">
    <property type="protein sequence ID" value="TKX18420.1"/>
    <property type="molecule type" value="Genomic_DNA"/>
</dbReference>
<organism evidence="2 3">
    <name type="scientific">Elsinoe australis</name>
    <dbReference type="NCBI Taxonomy" id="40998"/>
    <lineage>
        <taxon>Eukaryota</taxon>
        <taxon>Fungi</taxon>
        <taxon>Dikarya</taxon>
        <taxon>Ascomycota</taxon>
        <taxon>Pezizomycotina</taxon>
        <taxon>Dothideomycetes</taxon>
        <taxon>Dothideomycetidae</taxon>
        <taxon>Myriangiales</taxon>
        <taxon>Elsinoaceae</taxon>
        <taxon>Elsinoe</taxon>
    </lineage>
</organism>
<dbReference type="AlphaFoldDB" id="A0A4U7APJ3"/>
<reference evidence="2 3" key="1">
    <citation type="submission" date="2018-02" db="EMBL/GenBank/DDBJ databases">
        <title>Draft genome sequences of Elsinoe sp., causing black scab on jojoba.</title>
        <authorList>
            <person name="Stodart B."/>
            <person name="Jeffress S."/>
            <person name="Ash G."/>
            <person name="Arun Chinnappa K."/>
        </authorList>
    </citation>
    <scope>NUCLEOTIDE SEQUENCE [LARGE SCALE GENOMIC DNA]</scope>
    <source>
        <strain evidence="2 3">Hillstone_2</strain>
    </source>
</reference>
<gene>
    <name evidence="2" type="ORF">C1H76_9209</name>
</gene>
<protein>
    <submittedName>
        <fullName evidence="2">Uncharacterized protein</fullName>
    </submittedName>
</protein>
<feature type="chain" id="PRO_5020947464" evidence="1">
    <location>
        <begin position="21"/>
        <end position="300"/>
    </location>
</feature>
<name>A0A4U7APJ3_9PEZI</name>
<evidence type="ECO:0000256" key="1">
    <source>
        <dbReference type="SAM" id="SignalP"/>
    </source>
</evidence>
<evidence type="ECO:0000313" key="3">
    <source>
        <dbReference type="Proteomes" id="UP000308133"/>
    </source>
</evidence>
<proteinExistence type="predicted"/>